<dbReference type="EMBL" id="BAAAFI010000002">
    <property type="protein sequence ID" value="GAA0877646.1"/>
    <property type="molecule type" value="Genomic_DNA"/>
</dbReference>
<evidence type="ECO:0000313" key="1">
    <source>
        <dbReference type="EMBL" id="GAA0877646.1"/>
    </source>
</evidence>
<comment type="caution">
    <text evidence="1">The sequence shown here is derived from an EMBL/GenBank/DDBJ whole genome shotgun (WGS) entry which is preliminary data.</text>
</comment>
<organism evidence="1 2">
    <name type="scientific">Algoriphagus jejuensis</name>
    <dbReference type="NCBI Taxonomy" id="419934"/>
    <lineage>
        <taxon>Bacteria</taxon>
        <taxon>Pseudomonadati</taxon>
        <taxon>Bacteroidota</taxon>
        <taxon>Cytophagia</taxon>
        <taxon>Cytophagales</taxon>
        <taxon>Cyclobacteriaceae</taxon>
        <taxon>Algoriphagus</taxon>
    </lineage>
</organism>
<accession>A0ABP3Y8B2</accession>
<gene>
    <name evidence="1" type="ORF">GCM10009119_06140</name>
</gene>
<reference evidence="2" key="1">
    <citation type="journal article" date="2019" name="Int. J. Syst. Evol. Microbiol.">
        <title>The Global Catalogue of Microorganisms (GCM) 10K type strain sequencing project: providing services to taxonomists for standard genome sequencing and annotation.</title>
        <authorList>
            <consortium name="The Broad Institute Genomics Platform"/>
            <consortium name="The Broad Institute Genome Sequencing Center for Infectious Disease"/>
            <person name="Wu L."/>
            <person name="Ma J."/>
        </authorList>
    </citation>
    <scope>NUCLEOTIDE SEQUENCE [LARGE SCALE GENOMIC DNA]</scope>
    <source>
        <strain evidence="2">JCM 16112</strain>
    </source>
</reference>
<evidence type="ECO:0008006" key="3">
    <source>
        <dbReference type="Google" id="ProtNLM"/>
    </source>
</evidence>
<sequence>MIVVLSLLFLEFVLYFGSNIFLRKFAQRKINEATKEVYLVDFNRFSFSLIRRGFFLDGIVMQPVNPDKRRADQALFDITLDQMAFRSLWYDFADKEFTIGKIYIDNPYIKLDLPPGSKLDAKNTDGDSTMVEPSISPVKALEDEIKRIVRNMNLTGLLIKSVEIDHANVFFSNFLSKADLKADNTSLLIRNIDFTTQEEWKTPFNAEGFEFELEKVTYPVADGVHEITADRVFISSLDNVIDIQLLSLTADKTKESKAYYQVGLKELRVGNVDLNKAFMTSIVEIDELILDSPDLEVASNPRVKSDSAASGDLNDFIKGSLESVRIKELSINRGKFVKAEIDDSLRNRIELDELNFKMVEFYLGDDSIRKENQFFYGKDAAMEIKGSRIYLGDQIHLVTGEEVSVSSFKDELMVKKLSIQPRPGSLSTQDPERLLRLDLAEFSIDNVGLKELYNNGVLHAEQIKILRPKVEYTELSSSSGDKKSQVPLGEIVGDFMNEVSIGTFEVEDGTIQFIGAGGERRNDIEFEKFSIRLEKIFFQPETSAKIQDQVQLDEIYLKLDKYRLQLKDNLHIILADQLTIDSKGQLIEVKNLTIQPEDHEQLSEALEAYGKTSLVDFTVPIFRAEGVDIKAIFYDEKLFVHRILMPNPVFSIATYREKIRTGVDSPSSNDELREVLLGYFKAIAVDTVSLVEAKVSYRSQVEGKRSNFEEDNLSLGLRNFVLDQNAEISNDKTLFSDEIDLRFNNYSFSLGGGKYEVTTDKLHYNSLRQSIEVEDLVLIPNADFPGKIQLALVLPKVDFKGVDIERFLFENKLDLDKLEIDRGQFEIGIDRAVTTAPSSSSKKPRNARKRSLEEVVIDTIQTSNSRLSINYQTENSPLNSIETDFGLLIRGFKLDSTIVATRDVGSLYEVANLNLNEFRFAMPDSVHTLGFSKVEIGSFKDEIVFSDFYLAPKDQFGNPGNPAIDAKIDQLILRHNHLAEIQETGVFDLSELRLVNPTINLYLDTAKVKKETKSPKTASKTSLIHSVLLGDFILQNGKLVLHHKGVGPIPRLGFEGISAKAIDLNLNLLDQEQALDLKLLAEKNAEFGLKNYAIVTPDSLYKVDIGSVDYSAGNLVLKEIYYRPVDGNYGLLRKLPYQADVVTARVGALKINQIDLESYLEQNLIKAEELVVENPEIDLFRDKRRPFDSTAFKPMPQYMLENADVNADLYSLRIRNGRVRYFEFAPKGMVPGMISFDRINADLAPFYLRKQEQAYPLDQLRLGVEAYIMDTSRVGLEAKMYFSEKYPMEVAVNMTDFEFTAVNDFLSKTLFIKALDGTVSDGTWNFTLDDNVARGEMEFGYSDLKIQFLDSLTLSQGMGKLKFYTFGANLFAKNSNPRALSSKIARRKIYQPRDKRKFVFASWWKATFSGLRGTIGLGRAKEPKRKEDEEHR</sequence>
<keyword evidence="2" id="KW-1185">Reference proteome</keyword>
<name>A0ABP3Y8B2_9BACT</name>
<proteinExistence type="predicted"/>
<protein>
    <recommendedName>
        <fullName evidence="3">Autotransporter translocation and assembly factor TamB</fullName>
    </recommendedName>
</protein>
<evidence type="ECO:0000313" key="2">
    <source>
        <dbReference type="Proteomes" id="UP001500469"/>
    </source>
</evidence>
<dbReference type="Proteomes" id="UP001500469">
    <property type="component" value="Unassembled WGS sequence"/>
</dbReference>